<evidence type="ECO:0000313" key="3">
    <source>
        <dbReference type="Proteomes" id="UP000659344"/>
    </source>
</evidence>
<organism evidence="2 3">
    <name type="scientific">Paenibacillus segetis</name>
    <dbReference type="NCBI Taxonomy" id="1325360"/>
    <lineage>
        <taxon>Bacteria</taxon>
        <taxon>Bacillati</taxon>
        <taxon>Bacillota</taxon>
        <taxon>Bacilli</taxon>
        <taxon>Bacillales</taxon>
        <taxon>Paenibacillaceae</taxon>
        <taxon>Paenibacillus</taxon>
    </lineage>
</organism>
<gene>
    <name evidence="2" type="ORF">GCM10008013_14410</name>
</gene>
<dbReference type="EMBL" id="BMFT01000001">
    <property type="protein sequence ID" value="GGH18453.1"/>
    <property type="molecule type" value="Genomic_DNA"/>
</dbReference>
<reference evidence="3" key="1">
    <citation type="journal article" date="2019" name="Int. J. Syst. Evol. Microbiol.">
        <title>The Global Catalogue of Microorganisms (GCM) 10K type strain sequencing project: providing services to taxonomists for standard genome sequencing and annotation.</title>
        <authorList>
            <consortium name="The Broad Institute Genomics Platform"/>
            <consortium name="The Broad Institute Genome Sequencing Center for Infectious Disease"/>
            <person name="Wu L."/>
            <person name="Ma J."/>
        </authorList>
    </citation>
    <scope>NUCLEOTIDE SEQUENCE [LARGE SCALE GENOMIC DNA]</scope>
    <source>
        <strain evidence="3">CGMCC 1.12769</strain>
    </source>
</reference>
<dbReference type="Proteomes" id="UP000659344">
    <property type="component" value="Unassembled WGS sequence"/>
</dbReference>
<comment type="caution">
    <text evidence="2">The sequence shown here is derived from an EMBL/GenBank/DDBJ whole genome shotgun (WGS) entry which is preliminary data.</text>
</comment>
<proteinExistence type="predicted"/>
<keyword evidence="3" id="KW-1185">Reference proteome</keyword>
<accession>A0ABQ1YBE7</accession>
<protein>
    <recommendedName>
        <fullName evidence="1">HTH cro/C1-type domain-containing protein</fullName>
    </recommendedName>
</protein>
<name>A0ABQ1YBE7_9BACL</name>
<dbReference type="InterPro" id="IPR010982">
    <property type="entry name" value="Lambda_DNA-bd_dom_sf"/>
</dbReference>
<dbReference type="InterPro" id="IPR001387">
    <property type="entry name" value="Cro/C1-type_HTH"/>
</dbReference>
<evidence type="ECO:0000259" key="1">
    <source>
        <dbReference type="PROSITE" id="PS50943"/>
    </source>
</evidence>
<evidence type="ECO:0000313" key="2">
    <source>
        <dbReference type="EMBL" id="GGH18453.1"/>
    </source>
</evidence>
<dbReference type="SUPFAM" id="SSF47413">
    <property type="entry name" value="lambda repressor-like DNA-binding domains"/>
    <property type="match status" value="1"/>
</dbReference>
<feature type="domain" description="HTH cro/C1-type" evidence="1">
    <location>
        <begin position="10"/>
        <end position="64"/>
    </location>
</feature>
<dbReference type="Gene3D" id="1.10.260.40">
    <property type="entry name" value="lambda repressor-like DNA-binding domains"/>
    <property type="match status" value="1"/>
</dbReference>
<dbReference type="CDD" id="cd00093">
    <property type="entry name" value="HTH_XRE"/>
    <property type="match status" value="1"/>
</dbReference>
<dbReference type="PROSITE" id="PS50943">
    <property type="entry name" value="HTH_CROC1"/>
    <property type="match status" value="1"/>
</dbReference>
<sequence>MKYELGRCLLEERLQEAGMSLERLALELRVRRERLDDFIDNKRVMSLKLAISIADTLQCEVRSLYELTPSDVWQITNNQG</sequence>
<dbReference type="SMART" id="SM00530">
    <property type="entry name" value="HTH_XRE"/>
    <property type="match status" value="1"/>
</dbReference>